<dbReference type="RefSeq" id="WP_121938202.1">
    <property type="nucleotide sequence ID" value="NZ_REFR01000010.1"/>
</dbReference>
<dbReference type="Proteomes" id="UP000271227">
    <property type="component" value="Unassembled WGS sequence"/>
</dbReference>
<protein>
    <recommendedName>
        <fullName evidence="4">Flagellar protein FliL</fullName>
    </recommendedName>
</protein>
<keyword evidence="1" id="KW-1133">Transmembrane helix</keyword>
<gene>
    <name evidence="2" type="ORF">BXY39_1528</name>
</gene>
<reference evidence="2 3" key="1">
    <citation type="submission" date="2018-10" db="EMBL/GenBank/DDBJ databases">
        <title>Genomic Encyclopedia of Archaeal and Bacterial Type Strains, Phase II (KMG-II): from individual species to whole genera.</title>
        <authorList>
            <person name="Goeker M."/>
        </authorList>
    </citation>
    <scope>NUCLEOTIDE SEQUENCE [LARGE SCALE GENOMIC DNA]</scope>
    <source>
        <strain evidence="2 3">DSM 25217</strain>
    </source>
</reference>
<proteinExistence type="predicted"/>
<organism evidence="2 3">
    <name type="scientific">Eilatimonas milleporae</name>
    <dbReference type="NCBI Taxonomy" id="911205"/>
    <lineage>
        <taxon>Bacteria</taxon>
        <taxon>Pseudomonadati</taxon>
        <taxon>Pseudomonadota</taxon>
        <taxon>Alphaproteobacteria</taxon>
        <taxon>Kordiimonadales</taxon>
        <taxon>Kordiimonadaceae</taxon>
        <taxon>Eilatimonas</taxon>
    </lineage>
</organism>
<keyword evidence="1" id="KW-0812">Transmembrane</keyword>
<dbReference type="EMBL" id="REFR01000010">
    <property type="protein sequence ID" value="RMB08881.1"/>
    <property type="molecule type" value="Genomic_DNA"/>
</dbReference>
<keyword evidence="3" id="KW-1185">Reference proteome</keyword>
<dbReference type="OrthoDB" id="8481799at2"/>
<keyword evidence="1" id="KW-0472">Membrane</keyword>
<comment type="caution">
    <text evidence="2">The sequence shown here is derived from an EMBL/GenBank/DDBJ whole genome shotgun (WGS) entry which is preliminary data.</text>
</comment>
<feature type="transmembrane region" description="Helical" evidence="1">
    <location>
        <begin position="16"/>
        <end position="37"/>
    </location>
</feature>
<dbReference type="AlphaFoldDB" id="A0A3M0CGZ1"/>
<accession>A0A3M0CGZ1</accession>
<dbReference type="InParanoid" id="A0A3M0CGZ1"/>
<evidence type="ECO:0000313" key="3">
    <source>
        <dbReference type="Proteomes" id="UP000271227"/>
    </source>
</evidence>
<evidence type="ECO:0000313" key="2">
    <source>
        <dbReference type="EMBL" id="RMB08881.1"/>
    </source>
</evidence>
<evidence type="ECO:0008006" key="4">
    <source>
        <dbReference type="Google" id="ProtNLM"/>
    </source>
</evidence>
<name>A0A3M0CGZ1_9PROT</name>
<sequence>MTDDDLHDTGGSAGKALLLMGLLVGLGLGIGAGYLSFGGGKPDSAMEEEAAPEPMPTNLSTVTLERVAVPIYARRKERSVYIGNYFLNLTVEVSGSENQSRVQASLPRLRHAFIRAISQTDLMREDQPLELDLDKAADILKQAANETLGEGTVYSVLVSSALRVPN</sequence>
<evidence type="ECO:0000256" key="1">
    <source>
        <dbReference type="SAM" id="Phobius"/>
    </source>
</evidence>